<name>A0A158R976_TAEAS</name>
<dbReference type="AlphaFoldDB" id="A0A158R976"/>
<feature type="transmembrane region" description="Helical" evidence="6">
    <location>
        <begin position="34"/>
        <end position="53"/>
    </location>
</feature>
<dbReference type="SUPFAM" id="SSF118215">
    <property type="entry name" value="Proton glutamate symport protein"/>
    <property type="match status" value="1"/>
</dbReference>
<feature type="transmembrane region" description="Helical" evidence="6">
    <location>
        <begin position="274"/>
        <end position="299"/>
    </location>
</feature>
<keyword evidence="4 6" id="KW-1133">Transmembrane helix</keyword>
<dbReference type="GO" id="GO:0015501">
    <property type="term" value="F:glutamate:sodium symporter activity"/>
    <property type="evidence" value="ECO:0007669"/>
    <property type="project" value="TreeGrafter"/>
</dbReference>
<evidence type="ECO:0000313" key="7">
    <source>
        <dbReference type="EMBL" id="VDK37336.1"/>
    </source>
</evidence>
<dbReference type="OrthoDB" id="5877963at2759"/>
<dbReference type="GO" id="GO:0015175">
    <property type="term" value="F:neutral L-amino acid transmembrane transporter activity"/>
    <property type="evidence" value="ECO:0007669"/>
    <property type="project" value="TreeGrafter"/>
</dbReference>
<keyword evidence="5 6" id="KW-0472">Membrane</keyword>
<dbReference type="WBParaSite" id="TASK_0000679101-mRNA-1">
    <property type="protein sequence ID" value="TASK_0000679101-mRNA-1"/>
    <property type="gene ID" value="TASK_0000679101"/>
</dbReference>
<dbReference type="GO" id="GO:0005313">
    <property type="term" value="F:L-glutamate transmembrane transporter activity"/>
    <property type="evidence" value="ECO:0007669"/>
    <property type="project" value="TreeGrafter"/>
</dbReference>
<dbReference type="Pfam" id="PF00375">
    <property type="entry name" value="SDF"/>
    <property type="match status" value="1"/>
</dbReference>
<dbReference type="InterPro" id="IPR036458">
    <property type="entry name" value="Na:dicarbo_symporter_sf"/>
</dbReference>
<feature type="transmembrane region" description="Helical" evidence="6">
    <location>
        <begin position="73"/>
        <end position="93"/>
    </location>
</feature>
<evidence type="ECO:0000313" key="8">
    <source>
        <dbReference type="Proteomes" id="UP000282613"/>
    </source>
</evidence>
<reference evidence="7 8" key="2">
    <citation type="submission" date="2018-11" db="EMBL/GenBank/DDBJ databases">
        <authorList>
            <consortium name="Pathogen Informatics"/>
        </authorList>
    </citation>
    <scope>NUCLEOTIDE SEQUENCE [LARGE SCALE GENOMIC DNA]</scope>
</reference>
<sequence>MSVRENTTTSIAEPSATADDTVSVRKKEWLRKQWFSFATIVGVAAGLILGLVLQQIHLSVAQKLWIAMPGVLYIRVLQLTIVPALATSVFNVVANMNLNKEKRLAVVAVSFILLANIISSILGLVSTLPIKIKSDKPGIHNSTDQKEYGYRISHIFHDLLLNAFPADLTKLSIAHVGTDFEHPEKNAANETVYRKIDIDGVNMLGILFCSVAFGLAANAVNEEAEPLKQFTLALYEVVLILMRKFILATPIGVCFMVMSAVADVHDMVGTFAQIGLFFAAHLAAQFAHFLLVNSFFMLVCKNPFHLLKHCLSSWLISMATGNRMVGMPRFYQTCDDYGLPESVSRLVLPLCLMLKADGSAIFIASASFFIAQVVQREKVNLSTLRRVLTTTCATALPSVPSASVFATINVLNAIGVPAEQAAILFSLEWFNDRIRCGETALSSIYCTAFVSFVREKGRRSGFWKDFDDNDPNIDPLSKKP</sequence>
<evidence type="ECO:0000256" key="3">
    <source>
        <dbReference type="ARBA" id="ARBA00022692"/>
    </source>
</evidence>
<accession>A0A158R976</accession>
<keyword evidence="3 6" id="KW-0812">Transmembrane</keyword>
<evidence type="ECO:0000313" key="9">
    <source>
        <dbReference type="WBParaSite" id="TASK_0000679101-mRNA-1"/>
    </source>
</evidence>
<evidence type="ECO:0000256" key="6">
    <source>
        <dbReference type="RuleBase" id="RU361216"/>
    </source>
</evidence>
<evidence type="ECO:0000256" key="2">
    <source>
        <dbReference type="ARBA" id="ARBA00022448"/>
    </source>
</evidence>
<gene>
    <name evidence="7" type="ORF">TASK_LOCUS6792</name>
</gene>
<proteinExistence type="inferred from homology"/>
<dbReference type="PANTHER" id="PTHR11958">
    <property type="entry name" value="SODIUM/DICARBOXYLATE SYMPORTER-RELATED"/>
    <property type="match status" value="1"/>
</dbReference>
<dbReference type="InterPro" id="IPR050746">
    <property type="entry name" value="DAACS"/>
</dbReference>
<comment type="similarity">
    <text evidence="6">Belongs to the dicarboxylate/amino acid:cation symporter (DAACS) (TC 2.A.23) family.</text>
</comment>
<feature type="transmembrane region" description="Helical" evidence="6">
    <location>
        <begin position="201"/>
        <end position="220"/>
    </location>
</feature>
<keyword evidence="8" id="KW-1185">Reference proteome</keyword>
<dbReference type="PRINTS" id="PR00173">
    <property type="entry name" value="EDTRNSPORT"/>
</dbReference>
<organism evidence="9">
    <name type="scientific">Taenia asiatica</name>
    <name type="common">Asian tapeworm</name>
    <dbReference type="NCBI Taxonomy" id="60517"/>
    <lineage>
        <taxon>Eukaryota</taxon>
        <taxon>Metazoa</taxon>
        <taxon>Spiralia</taxon>
        <taxon>Lophotrochozoa</taxon>
        <taxon>Platyhelminthes</taxon>
        <taxon>Cestoda</taxon>
        <taxon>Eucestoda</taxon>
        <taxon>Cyclophyllidea</taxon>
        <taxon>Taeniidae</taxon>
        <taxon>Taenia</taxon>
    </lineage>
</organism>
<protein>
    <recommendedName>
        <fullName evidence="6">Amino acid transporter</fullName>
    </recommendedName>
</protein>
<keyword evidence="2 6" id="KW-0813">Transport</keyword>
<evidence type="ECO:0000256" key="4">
    <source>
        <dbReference type="ARBA" id="ARBA00022989"/>
    </source>
</evidence>
<dbReference type="Gene3D" id="1.10.3860.10">
    <property type="entry name" value="Sodium:dicarboxylate symporter"/>
    <property type="match status" value="1"/>
</dbReference>
<dbReference type="STRING" id="60517.A0A158R976"/>
<evidence type="ECO:0000256" key="1">
    <source>
        <dbReference type="ARBA" id="ARBA00004141"/>
    </source>
</evidence>
<evidence type="ECO:0000256" key="5">
    <source>
        <dbReference type="ARBA" id="ARBA00023136"/>
    </source>
</evidence>
<feature type="transmembrane region" description="Helical" evidence="6">
    <location>
        <begin position="232"/>
        <end position="262"/>
    </location>
</feature>
<dbReference type="PANTHER" id="PTHR11958:SF99">
    <property type="entry name" value="SODIUM-DEPENDENT EXCITATORY AMINO ACID TRANSPORTER GLT-6-RELATED"/>
    <property type="match status" value="1"/>
</dbReference>
<reference evidence="9" key="1">
    <citation type="submission" date="2016-04" db="UniProtKB">
        <authorList>
            <consortium name="WormBaseParasite"/>
        </authorList>
    </citation>
    <scope>IDENTIFICATION</scope>
</reference>
<dbReference type="GO" id="GO:0005886">
    <property type="term" value="C:plasma membrane"/>
    <property type="evidence" value="ECO:0007669"/>
    <property type="project" value="TreeGrafter"/>
</dbReference>
<keyword evidence="6" id="KW-0769">Symport</keyword>
<dbReference type="Proteomes" id="UP000282613">
    <property type="component" value="Unassembled WGS sequence"/>
</dbReference>
<feature type="transmembrane region" description="Helical" evidence="6">
    <location>
        <begin position="105"/>
        <end position="125"/>
    </location>
</feature>
<dbReference type="EMBL" id="UYRS01018537">
    <property type="protein sequence ID" value="VDK37336.1"/>
    <property type="molecule type" value="Genomic_DNA"/>
</dbReference>
<comment type="subcellular location">
    <subcellularLocation>
        <location evidence="1 6">Membrane</location>
        <topology evidence="1 6">Multi-pass membrane protein</topology>
    </subcellularLocation>
</comment>
<dbReference type="InterPro" id="IPR001991">
    <property type="entry name" value="Na-dicarboxylate_symporter"/>
</dbReference>